<dbReference type="Proteomes" id="UP000577891">
    <property type="component" value="Unassembled WGS sequence"/>
</dbReference>
<feature type="domain" description="Radical SAM core" evidence="1">
    <location>
        <begin position="51"/>
        <end position="288"/>
    </location>
</feature>
<dbReference type="InterPro" id="IPR023404">
    <property type="entry name" value="rSAM_horseshoe"/>
</dbReference>
<dbReference type="EMBL" id="JABEQE010000010">
    <property type="protein sequence ID" value="MBB2172944.1"/>
    <property type="molecule type" value="Genomic_DNA"/>
</dbReference>
<dbReference type="SMART" id="SM00729">
    <property type="entry name" value="Elp3"/>
    <property type="match status" value="1"/>
</dbReference>
<evidence type="ECO:0000313" key="3">
    <source>
        <dbReference type="Proteomes" id="UP000577891"/>
    </source>
</evidence>
<dbReference type="InterPro" id="IPR034505">
    <property type="entry name" value="Coproporphyrinogen-III_oxidase"/>
</dbReference>
<proteinExistence type="predicted"/>
<dbReference type="GO" id="GO:0003824">
    <property type="term" value="F:catalytic activity"/>
    <property type="evidence" value="ECO:0007669"/>
    <property type="project" value="InterPro"/>
</dbReference>
<dbReference type="GO" id="GO:0051539">
    <property type="term" value="F:4 iron, 4 sulfur cluster binding"/>
    <property type="evidence" value="ECO:0007669"/>
    <property type="project" value="TreeGrafter"/>
</dbReference>
<dbReference type="PROSITE" id="PS51918">
    <property type="entry name" value="RADICAL_SAM"/>
    <property type="match status" value="1"/>
</dbReference>
<evidence type="ECO:0000313" key="2">
    <source>
        <dbReference type="EMBL" id="MBB2172944.1"/>
    </source>
</evidence>
<reference evidence="2 3" key="1">
    <citation type="submission" date="2020-04" db="EMBL/GenBank/DDBJ databases">
        <title>Description of novel Gluconacetobacter.</title>
        <authorList>
            <person name="Sombolestani A."/>
        </authorList>
    </citation>
    <scope>NUCLEOTIDE SEQUENCE [LARGE SCALE GENOMIC DNA]</scope>
    <source>
        <strain evidence="2 3">LMG 27724</strain>
    </source>
</reference>
<protein>
    <submittedName>
        <fullName evidence="2">Radical SAM protein</fullName>
    </submittedName>
</protein>
<dbReference type="GO" id="GO:0005737">
    <property type="term" value="C:cytoplasm"/>
    <property type="evidence" value="ECO:0007669"/>
    <property type="project" value="TreeGrafter"/>
</dbReference>
<accession>A0A7W4J1G8</accession>
<dbReference type="AlphaFoldDB" id="A0A7W4J1G8"/>
<dbReference type="InterPro" id="IPR007197">
    <property type="entry name" value="rSAM"/>
</dbReference>
<name>A0A7W4J1G8_9PROT</name>
<dbReference type="GO" id="GO:0006779">
    <property type="term" value="P:porphyrin-containing compound biosynthetic process"/>
    <property type="evidence" value="ECO:0007669"/>
    <property type="project" value="TreeGrafter"/>
</dbReference>
<comment type="caution">
    <text evidence="2">The sequence shown here is derived from an EMBL/GenBank/DDBJ whole genome shotgun (WGS) entry which is preliminary data.</text>
</comment>
<sequence>MLGETLMDFSSFLADNVSRKALPTYVYGYPSKRTYRNFSNPLTMDDIVSAAAGFTGVNLYFHIPFCRYRCTYCTLFLTTRHSDDLKQAYVDRLIEYIRGYGRYFSDHTVESIYFGGGTPTLLTAKQFEQLFQAIHASFPKVAEKCEITVEAAPDCLGDELLDAIRDLGVNRMSMGIQSMQPGELSHSGRPYAIDVAREAITAISSRFAHVNLDLIYGLRGQSRDSWNQSLAEIIDYGPTTLSLYPVVVRPLTNISKTAVNDPELFFSAEEKYDIYDENVEKMARHGYKQESFTRFTRLPSGDAYQQEASDFAGTPLIGFGAGARSHIGRYHFSTDYAVDRTVALDIVKSYADRPFNAQAIASQGITLSEEEMERRFVLLNLTLSHLDRKLYRQRFKKSIDTMFSEQLRALTSNGFITETGDGRLLLTTRGYKYSNIIARVFYSDRMIELENSYQSV</sequence>
<dbReference type="PANTHER" id="PTHR13932">
    <property type="entry name" value="COPROPORPHYRINIGEN III OXIDASE"/>
    <property type="match status" value="1"/>
</dbReference>
<evidence type="ECO:0000259" key="1">
    <source>
        <dbReference type="PROSITE" id="PS51918"/>
    </source>
</evidence>
<dbReference type="SFLD" id="SFLDS00029">
    <property type="entry name" value="Radical_SAM"/>
    <property type="match status" value="1"/>
</dbReference>
<dbReference type="RefSeq" id="WP_182979463.1">
    <property type="nucleotide sequence ID" value="NZ_BAABGB010000005.1"/>
</dbReference>
<dbReference type="InterPro" id="IPR058240">
    <property type="entry name" value="rSAM_sf"/>
</dbReference>
<keyword evidence="3" id="KW-1185">Reference proteome</keyword>
<gene>
    <name evidence="2" type="ORF">HLH35_12575</name>
</gene>
<dbReference type="SFLD" id="SFLDG01065">
    <property type="entry name" value="anaerobic_coproporphyrinogen-I"/>
    <property type="match status" value="1"/>
</dbReference>
<dbReference type="InterPro" id="IPR006638">
    <property type="entry name" value="Elp3/MiaA/NifB-like_rSAM"/>
</dbReference>
<dbReference type="PANTHER" id="PTHR13932:SF5">
    <property type="entry name" value="RADICAL S-ADENOSYL METHIONINE DOMAIN-CONTAINING PROTEIN 1, MITOCHONDRIAL"/>
    <property type="match status" value="1"/>
</dbReference>
<dbReference type="SUPFAM" id="SSF102114">
    <property type="entry name" value="Radical SAM enzymes"/>
    <property type="match status" value="1"/>
</dbReference>
<dbReference type="SFLD" id="SFLDG01082">
    <property type="entry name" value="B12-binding_domain_containing"/>
    <property type="match status" value="1"/>
</dbReference>
<dbReference type="Gene3D" id="3.80.30.20">
    <property type="entry name" value="tm_1862 like domain"/>
    <property type="match status" value="1"/>
</dbReference>
<dbReference type="Pfam" id="PF04055">
    <property type="entry name" value="Radical_SAM"/>
    <property type="match status" value="1"/>
</dbReference>
<dbReference type="CDD" id="cd01335">
    <property type="entry name" value="Radical_SAM"/>
    <property type="match status" value="1"/>
</dbReference>
<organism evidence="2 3">
    <name type="scientific">Gluconacetobacter asukensis</name>
    <dbReference type="NCBI Taxonomy" id="1017181"/>
    <lineage>
        <taxon>Bacteria</taxon>
        <taxon>Pseudomonadati</taxon>
        <taxon>Pseudomonadota</taxon>
        <taxon>Alphaproteobacteria</taxon>
        <taxon>Acetobacterales</taxon>
        <taxon>Acetobacteraceae</taxon>
        <taxon>Gluconacetobacter</taxon>
    </lineage>
</organism>